<sequence length="238" mass="26859">MEYYFQVDYSPDNSFDDLGADHSAAGKAPYDMTELENIKGTRPQRMPREARRRQLLQAAHQVFVAHGYHGASMDEIAEVALVSKPVLYQHFPGKRELYLALLDSHLADFSRQLDEAIRSTNDNRERVFATINTYYSYIKGESQAYRLIFESDVLSDPLIAHRIEQFNSSLASSIARVVVEDTDMSEDEGLLAGRALAGLSQVSARYWATSESSVDQEAAVELISRLAWRGISQFPKEN</sequence>
<dbReference type="SUPFAM" id="SSF46689">
    <property type="entry name" value="Homeodomain-like"/>
    <property type="match status" value="1"/>
</dbReference>
<evidence type="ECO:0000313" key="4">
    <source>
        <dbReference type="EMBL" id="GEC12020.1"/>
    </source>
</evidence>
<accession>A0ABQ0RJP2</accession>
<dbReference type="PRINTS" id="PR00455">
    <property type="entry name" value="HTHTETR"/>
</dbReference>
<dbReference type="PROSITE" id="PS01081">
    <property type="entry name" value="HTH_TETR_1"/>
    <property type="match status" value="1"/>
</dbReference>
<dbReference type="InterPro" id="IPR036271">
    <property type="entry name" value="Tet_transcr_reg_TetR-rel_C_sf"/>
</dbReference>
<dbReference type="EMBL" id="BJNE01000003">
    <property type="protein sequence ID" value="GEC12020.1"/>
    <property type="molecule type" value="Genomic_DNA"/>
</dbReference>
<evidence type="ECO:0000259" key="3">
    <source>
        <dbReference type="PROSITE" id="PS50977"/>
    </source>
</evidence>
<gene>
    <name evidence="4" type="ORF">ANI01nite_12230</name>
</gene>
<evidence type="ECO:0000313" key="5">
    <source>
        <dbReference type="Proteomes" id="UP000316242"/>
    </source>
</evidence>
<dbReference type="PANTHER" id="PTHR30055">
    <property type="entry name" value="HTH-TYPE TRANSCRIPTIONAL REGULATOR RUTR"/>
    <property type="match status" value="1"/>
</dbReference>
<feature type="DNA-binding region" description="H-T-H motif" evidence="2">
    <location>
        <begin position="72"/>
        <end position="91"/>
    </location>
</feature>
<dbReference type="Proteomes" id="UP000316242">
    <property type="component" value="Unassembled WGS sequence"/>
</dbReference>
<name>A0ABQ0RJP2_GLUNI</name>
<dbReference type="InterPro" id="IPR001647">
    <property type="entry name" value="HTH_TetR"/>
</dbReference>
<evidence type="ECO:0000256" key="1">
    <source>
        <dbReference type="ARBA" id="ARBA00023125"/>
    </source>
</evidence>
<dbReference type="PANTHER" id="PTHR30055:SF160">
    <property type="entry name" value="TRANSCRIPTIONAL REGULATORY PROTEIN (PROBABLY ASNC-FAMILY)-RELATED"/>
    <property type="match status" value="1"/>
</dbReference>
<organism evidence="4 5">
    <name type="scientific">Glutamicibacter nicotianae</name>
    <name type="common">Arthrobacter nicotianae</name>
    <dbReference type="NCBI Taxonomy" id="37929"/>
    <lineage>
        <taxon>Bacteria</taxon>
        <taxon>Bacillati</taxon>
        <taxon>Actinomycetota</taxon>
        <taxon>Actinomycetes</taxon>
        <taxon>Micrococcales</taxon>
        <taxon>Micrococcaceae</taxon>
        <taxon>Glutamicibacter</taxon>
    </lineage>
</organism>
<evidence type="ECO:0000256" key="2">
    <source>
        <dbReference type="PROSITE-ProRule" id="PRU00335"/>
    </source>
</evidence>
<dbReference type="Gene3D" id="1.10.357.10">
    <property type="entry name" value="Tetracycline Repressor, domain 2"/>
    <property type="match status" value="1"/>
</dbReference>
<dbReference type="Pfam" id="PF00440">
    <property type="entry name" value="TetR_N"/>
    <property type="match status" value="1"/>
</dbReference>
<dbReference type="SUPFAM" id="SSF48498">
    <property type="entry name" value="Tetracyclin repressor-like, C-terminal domain"/>
    <property type="match status" value="1"/>
</dbReference>
<protein>
    <submittedName>
        <fullName evidence="4">TetR family transcriptional regulator</fullName>
    </submittedName>
</protein>
<keyword evidence="1 2" id="KW-0238">DNA-binding</keyword>
<proteinExistence type="predicted"/>
<dbReference type="InterPro" id="IPR009057">
    <property type="entry name" value="Homeodomain-like_sf"/>
</dbReference>
<feature type="domain" description="HTH tetR-type" evidence="3">
    <location>
        <begin position="49"/>
        <end position="109"/>
    </location>
</feature>
<comment type="caution">
    <text evidence="4">The sequence shown here is derived from an EMBL/GenBank/DDBJ whole genome shotgun (WGS) entry which is preliminary data.</text>
</comment>
<dbReference type="InterPro" id="IPR050109">
    <property type="entry name" value="HTH-type_TetR-like_transc_reg"/>
</dbReference>
<dbReference type="InterPro" id="IPR023772">
    <property type="entry name" value="DNA-bd_HTH_TetR-type_CS"/>
</dbReference>
<keyword evidence="5" id="KW-1185">Reference proteome</keyword>
<dbReference type="PROSITE" id="PS50977">
    <property type="entry name" value="HTH_TETR_2"/>
    <property type="match status" value="1"/>
</dbReference>
<reference evidence="4 5" key="1">
    <citation type="submission" date="2019-06" db="EMBL/GenBank/DDBJ databases">
        <title>Whole genome shotgun sequence of Glutamicibacter nicotianae NBRC 14234.</title>
        <authorList>
            <person name="Hosoyama A."/>
            <person name="Uohara A."/>
            <person name="Ohji S."/>
            <person name="Ichikawa N."/>
        </authorList>
    </citation>
    <scope>NUCLEOTIDE SEQUENCE [LARGE SCALE GENOMIC DNA]</scope>
    <source>
        <strain evidence="4 5">NBRC 14234</strain>
    </source>
</reference>